<reference evidence="1" key="1">
    <citation type="submission" date="2015-06" db="EMBL/GenBank/DDBJ databases">
        <authorList>
            <person name="Joergensen T."/>
        </authorList>
    </citation>
    <scope>NUCLEOTIDE SEQUENCE</scope>
    <source>
        <plasmid evidence="1">pRGFK0761</plasmid>
    </source>
</reference>
<proteinExistence type="predicted"/>
<sequence>MKKCLCVILTLVMCTALCIPAFAASPDEISSQAITDEFFADPDFSNMSIGELNAFIHSIMIQTTDNNAAASRVAIISQAWIAAAEIASKVGYPCAGAVVKSSARVEDYIESNGLLANTIQTTNAFASWKRDLGNYIVFEKSDNSDLFYAIHKANISVTGNSSGARAWITDIFNFEFDTDMGDLFATFVNDWGWLSQNIGALSEINVQVDIRL</sequence>
<name>A0A0H5QIU5_9ZZZZ</name>
<evidence type="ECO:0000313" key="1">
    <source>
        <dbReference type="EMBL" id="CRY95747.1"/>
    </source>
</evidence>
<reference evidence="1" key="2">
    <citation type="submission" date="2015-07" db="EMBL/GenBank/DDBJ databases">
        <title>Plasmids, circular viruses and viroids from rat gut.</title>
        <authorList>
            <person name="Jorgensen T.J."/>
            <person name="Hansen M.A."/>
            <person name="Xu Z."/>
            <person name="Tabak M.A."/>
            <person name="Sorensen S.J."/>
            <person name="Hansen L.H."/>
        </authorList>
    </citation>
    <scope>NUCLEOTIDE SEQUENCE</scope>
    <source>
        <plasmid evidence="1">pRGFK0761</plasmid>
    </source>
</reference>
<dbReference type="EMBL" id="LN853370">
    <property type="protein sequence ID" value="CRY95747.1"/>
    <property type="molecule type" value="Genomic_DNA"/>
</dbReference>
<dbReference type="AlphaFoldDB" id="A0A0H5QIU5"/>
<organism evidence="1">
    <name type="scientific">uncultured prokaryote</name>
    <dbReference type="NCBI Taxonomy" id="198431"/>
    <lineage>
        <taxon>unclassified sequences</taxon>
        <taxon>environmental samples</taxon>
    </lineage>
</organism>
<protein>
    <submittedName>
        <fullName evidence="1">Uncharacterized protein</fullName>
    </submittedName>
</protein>
<keyword evidence="1" id="KW-0614">Plasmid</keyword>
<geneLocation type="plasmid" evidence="1">
    <name>pRGFK0761</name>
</geneLocation>
<accession>A0A0H5QIU5</accession>